<keyword evidence="3 6" id="KW-0378">Hydrolase</keyword>
<dbReference type="InterPro" id="IPR022894">
    <property type="entry name" value="Oligoribonuclease"/>
</dbReference>
<evidence type="ECO:0000256" key="2">
    <source>
        <dbReference type="ARBA" id="ARBA00022722"/>
    </source>
</evidence>
<dbReference type="GO" id="GO:0000175">
    <property type="term" value="F:3'-5'-RNA exonuclease activity"/>
    <property type="evidence" value="ECO:0007669"/>
    <property type="project" value="InterPro"/>
</dbReference>
<feature type="domain" description="Exonuclease" evidence="7">
    <location>
        <begin position="18"/>
        <end position="191"/>
    </location>
</feature>
<dbReference type="CDD" id="cd06135">
    <property type="entry name" value="Orn"/>
    <property type="match status" value="1"/>
</dbReference>
<evidence type="ECO:0000256" key="5">
    <source>
        <dbReference type="ARBA" id="ARBA00070964"/>
    </source>
</evidence>
<dbReference type="HAMAP" id="MF_00045">
    <property type="entry name" value="Oligoribonuclease"/>
    <property type="match status" value="1"/>
</dbReference>
<evidence type="ECO:0000256" key="4">
    <source>
        <dbReference type="ARBA" id="ARBA00022839"/>
    </source>
</evidence>
<dbReference type="Pfam" id="PF00929">
    <property type="entry name" value="RNase_T"/>
    <property type="match status" value="1"/>
</dbReference>
<dbReference type="SMART" id="SM00479">
    <property type="entry name" value="EXOIII"/>
    <property type="match status" value="1"/>
</dbReference>
<protein>
    <recommendedName>
        <fullName evidence="5 6">Oligoribonuclease</fullName>
        <ecNumber evidence="6">3.1.-.-</ecNumber>
    </recommendedName>
</protein>
<dbReference type="RefSeq" id="WP_173960759.1">
    <property type="nucleotide sequence ID" value="NZ_CBCSCC010000004.1"/>
</dbReference>
<keyword evidence="6" id="KW-0963">Cytoplasm</keyword>
<dbReference type="GO" id="GO:0006259">
    <property type="term" value="P:DNA metabolic process"/>
    <property type="evidence" value="ECO:0007669"/>
    <property type="project" value="UniProtKB-ARBA"/>
</dbReference>
<evidence type="ECO:0000256" key="1">
    <source>
        <dbReference type="ARBA" id="ARBA00009921"/>
    </source>
</evidence>
<dbReference type="InterPro" id="IPR036397">
    <property type="entry name" value="RNaseH_sf"/>
</dbReference>
<keyword evidence="9" id="KW-1185">Reference proteome</keyword>
<dbReference type="PANTHER" id="PTHR11046">
    <property type="entry name" value="OLIGORIBONUCLEASE, MITOCHONDRIAL"/>
    <property type="match status" value="1"/>
</dbReference>
<proteinExistence type="inferred from homology"/>
<dbReference type="EC" id="3.1.-.-" evidence="6"/>
<dbReference type="GO" id="GO:0005737">
    <property type="term" value="C:cytoplasm"/>
    <property type="evidence" value="ECO:0007669"/>
    <property type="project" value="UniProtKB-SubCell"/>
</dbReference>
<evidence type="ECO:0000313" key="9">
    <source>
        <dbReference type="Proteomes" id="UP000501090"/>
    </source>
</evidence>
<comment type="function">
    <text evidence="6">3'-to-5' exoribonuclease specific for small oligoribonucleotides.</text>
</comment>
<dbReference type="InterPro" id="IPR013520">
    <property type="entry name" value="Ribonucl_H"/>
</dbReference>
<reference evidence="8 9" key="1">
    <citation type="submission" date="2018-04" db="EMBL/GenBank/DDBJ databases">
        <title>Polynucleobacter sp. UK-Long2-W17 genome.</title>
        <authorList>
            <person name="Hahn M.W."/>
        </authorList>
    </citation>
    <scope>NUCLEOTIDE SEQUENCE [LARGE SCALE GENOMIC DNA]</scope>
    <source>
        <strain evidence="8 9">UK-Long2-W17</strain>
    </source>
</reference>
<accession>A0A6M9PRT3</accession>
<keyword evidence="2 6" id="KW-0540">Nuclease</keyword>
<keyword evidence="4 6" id="KW-0269">Exonuclease</keyword>
<evidence type="ECO:0000256" key="6">
    <source>
        <dbReference type="HAMAP-Rule" id="MF_00045"/>
    </source>
</evidence>
<dbReference type="PANTHER" id="PTHR11046:SF0">
    <property type="entry name" value="OLIGORIBONUCLEASE, MITOCHONDRIAL"/>
    <property type="match status" value="1"/>
</dbReference>
<dbReference type="FunFam" id="3.30.420.10:FF:000003">
    <property type="entry name" value="Oligoribonuclease"/>
    <property type="match status" value="1"/>
</dbReference>
<comment type="similarity">
    <text evidence="1 6">Belongs to the oligoribonuclease family.</text>
</comment>
<dbReference type="SUPFAM" id="SSF53098">
    <property type="entry name" value="Ribonuclease H-like"/>
    <property type="match status" value="1"/>
</dbReference>
<organism evidence="8 9">
    <name type="scientific">Polynucleobacter arcticus</name>
    <dbReference type="NCBI Taxonomy" id="1743165"/>
    <lineage>
        <taxon>Bacteria</taxon>
        <taxon>Pseudomonadati</taxon>
        <taxon>Pseudomonadota</taxon>
        <taxon>Betaproteobacteria</taxon>
        <taxon>Burkholderiales</taxon>
        <taxon>Burkholderiaceae</taxon>
        <taxon>Polynucleobacter</taxon>
    </lineage>
</organism>
<evidence type="ECO:0000313" key="8">
    <source>
        <dbReference type="EMBL" id="QKM61577.1"/>
    </source>
</evidence>
<name>A0A6M9PRT3_9BURK</name>
<dbReference type="Proteomes" id="UP000501090">
    <property type="component" value="Chromosome"/>
</dbReference>
<comment type="subcellular location">
    <subcellularLocation>
        <location evidence="6">Cytoplasm</location>
    </subcellularLocation>
</comment>
<feature type="active site" evidence="6">
    <location>
        <position position="140"/>
    </location>
</feature>
<sequence length="195" mass="22051">MSEKIVTPAAKTAPANEHLIWVDMEMSGLDPEKERILEIAVIVTDAHLNTIATAPVWVVHQDDALLDAMDAWNKGTHGRSGLIDKVKTSITDEATAEAECIAFLKQYIKPGIAPMCGNTIGQDRRFMAKYMPKLEAFFHYRNIDVSTLKELCKRWHPELVKGFTKKQAHTALADIEESIEELKYYRDKFIVPLPE</sequence>
<gene>
    <name evidence="6" type="primary">orn</name>
    <name evidence="8" type="ORF">DN92_08130</name>
</gene>
<dbReference type="KEGG" id="pard:DN92_08130"/>
<dbReference type="AlphaFoldDB" id="A0A6M9PRT3"/>
<dbReference type="Gene3D" id="3.30.420.10">
    <property type="entry name" value="Ribonuclease H-like superfamily/Ribonuclease H"/>
    <property type="match status" value="1"/>
</dbReference>
<dbReference type="NCBIfam" id="NF003765">
    <property type="entry name" value="PRK05359.1"/>
    <property type="match status" value="1"/>
</dbReference>
<dbReference type="EMBL" id="CP028940">
    <property type="protein sequence ID" value="QKM61577.1"/>
    <property type="molecule type" value="Genomic_DNA"/>
</dbReference>
<evidence type="ECO:0000259" key="7">
    <source>
        <dbReference type="SMART" id="SM00479"/>
    </source>
</evidence>
<evidence type="ECO:0000256" key="3">
    <source>
        <dbReference type="ARBA" id="ARBA00022801"/>
    </source>
</evidence>
<dbReference type="InterPro" id="IPR012337">
    <property type="entry name" value="RNaseH-like_sf"/>
</dbReference>
<dbReference type="GO" id="GO:0003676">
    <property type="term" value="F:nucleic acid binding"/>
    <property type="evidence" value="ECO:0007669"/>
    <property type="project" value="InterPro"/>
</dbReference>